<keyword evidence="1" id="KW-1133">Transmembrane helix</keyword>
<keyword evidence="1" id="KW-0472">Membrane</keyword>
<gene>
    <name evidence="2" type="ORF">R69888_01287</name>
</gene>
<evidence type="ECO:0000313" key="2">
    <source>
        <dbReference type="EMBL" id="CAE6714064.1"/>
    </source>
</evidence>
<dbReference type="Proteomes" id="UP000672526">
    <property type="component" value="Unassembled WGS sequence"/>
</dbReference>
<feature type="transmembrane region" description="Helical" evidence="1">
    <location>
        <begin position="135"/>
        <end position="156"/>
    </location>
</feature>
<evidence type="ECO:0000256" key="1">
    <source>
        <dbReference type="SAM" id="Phobius"/>
    </source>
</evidence>
<organism evidence="2 3">
    <name type="scientific">Paraburkholderia haematera</name>
    <dbReference type="NCBI Taxonomy" id="2793077"/>
    <lineage>
        <taxon>Bacteria</taxon>
        <taxon>Pseudomonadati</taxon>
        <taxon>Pseudomonadota</taxon>
        <taxon>Betaproteobacteria</taxon>
        <taxon>Burkholderiales</taxon>
        <taxon>Burkholderiaceae</taxon>
        <taxon>Paraburkholderia</taxon>
    </lineage>
</organism>
<proteinExistence type="predicted"/>
<protein>
    <submittedName>
        <fullName evidence="2">Uncharacterized protein</fullName>
    </submittedName>
</protein>
<reference evidence="2 3" key="1">
    <citation type="submission" date="2021-02" db="EMBL/GenBank/DDBJ databases">
        <authorList>
            <person name="Vanwijnsberghe S."/>
        </authorList>
    </citation>
    <scope>NUCLEOTIDE SEQUENCE [LARGE SCALE GENOMIC DNA]</scope>
    <source>
        <strain evidence="2 3">LMG 31837</strain>
    </source>
</reference>
<accession>A0ABN7KUU0</accession>
<name>A0ABN7KUU0_9BURK</name>
<comment type="caution">
    <text evidence="2">The sequence shown here is derived from an EMBL/GenBank/DDBJ whole genome shotgun (WGS) entry which is preliminary data.</text>
</comment>
<keyword evidence="3" id="KW-1185">Reference proteome</keyword>
<dbReference type="EMBL" id="CAJNBK010000002">
    <property type="protein sequence ID" value="CAE6714064.1"/>
    <property type="molecule type" value="Genomic_DNA"/>
</dbReference>
<sequence>MRLWAMVTVLWLAASIYSVVIPHYFTEALPGPPSAADIQKNVQDQLDCLGYDDSKNTDKPWMHWKCDAKIVGQDPRLDINAHEASDGTLTLNDANGEQIIGVPKNLSAKQIADKLHRHFAEEASKRFYEPVPRDALLVLGPPVILLLFGLAGSWVLRGFAKR</sequence>
<evidence type="ECO:0000313" key="3">
    <source>
        <dbReference type="Proteomes" id="UP000672526"/>
    </source>
</evidence>
<keyword evidence="1" id="KW-0812">Transmembrane</keyword>